<dbReference type="GO" id="GO:0043565">
    <property type="term" value="F:sequence-specific DNA binding"/>
    <property type="evidence" value="ECO:0007669"/>
    <property type="project" value="TreeGrafter"/>
</dbReference>
<dbReference type="GO" id="GO:0009307">
    <property type="term" value="P:DNA restriction-modification system"/>
    <property type="evidence" value="ECO:0007669"/>
    <property type="project" value="InterPro"/>
</dbReference>
<evidence type="ECO:0000256" key="6">
    <source>
        <dbReference type="ARBA" id="ARBA00047942"/>
    </source>
</evidence>
<dbReference type="GO" id="GO:0006298">
    <property type="term" value="P:mismatch repair"/>
    <property type="evidence" value="ECO:0007669"/>
    <property type="project" value="TreeGrafter"/>
</dbReference>
<dbReference type="AlphaFoldDB" id="A4J2W2"/>
<dbReference type="Gene3D" id="1.10.1020.10">
    <property type="entry name" value="Adenine-specific Methyltransferase, Domain 2"/>
    <property type="match status" value="1"/>
</dbReference>
<accession>A4J2W2</accession>
<evidence type="ECO:0000313" key="8">
    <source>
        <dbReference type="Proteomes" id="UP000001556"/>
    </source>
</evidence>
<dbReference type="Pfam" id="PF02086">
    <property type="entry name" value="MethyltransfD12"/>
    <property type="match status" value="1"/>
</dbReference>
<dbReference type="REBASE" id="14940">
    <property type="entry name" value="M.DreMORF878P"/>
</dbReference>
<dbReference type="InterPro" id="IPR012263">
    <property type="entry name" value="M_m6A_EcoRV"/>
</dbReference>
<dbReference type="PANTHER" id="PTHR30481">
    <property type="entry name" value="DNA ADENINE METHYLASE"/>
    <property type="match status" value="1"/>
</dbReference>
<dbReference type="Gene3D" id="3.40.50.150">
    <property type="entry name" value="Vaccinia Virus protein VP39"/>
    <property type="match status" value="1"/>
</dbReference>
<evidence type="ECO:0000313" key="7">
    <source>
        <dbReference type="EMBL" id="ABO49415.1"/>
    </source>
</evidence>
<evidence type="ECO:0000256" key="5">
    <source>
        <dbReference type="ARBA" id="ARBA00022691"/>
    </source>
</evidence>
<reference evidence="7 8" key="1">
    <citation type="submission" date="2007-03" db="EMBL/GenBank/DDBJ databases">
        <title>Complete sequence of Desulfotomaculum reducens MI-1.</title>
        <authorList>
            <consortium name="US DOE Joint Genome Institute"/>
            <person name="Copeland A."/>
            <person name="Lucas S."/>
            <person name="Lapidus A."/>
            <person name="Barry K."/>
            <person name="Detter J.C."/>
            <person name="Glavina del Rio T."/>
            <person name="Hammon N."/>
            <person name="Israni S."/>
            <person name="Dalin E."/>
            <person name="Tice H."/>
            <person name="Pitluck S."/>
            <person name="Sims D."/>
            <person name="Brettin T."/>
            <person name="Bruce D."/>
            <person name="Han C."/>
            <person name="Tapia R."/>
            <person name="Schmutz J."/>
            <person name="Larimer F."/>
            <person name="Land M."/>
            <person name="Hauser L."/>
            <person name="Kyrpides N."/>
            <person name="Kim E."/>
            <person name="Tebo B.M."/>
            <person name="Richardson P."/>
        </authorList>
    </citation>
    <scope>NUCLEOTIDE SEQUENCE [LARGE SCALE GENOMIC DNA]</scope>
    <source>
        <strain evidence="7 8">MI-1</strain>
    </source>
</reference>
<dbReference type="PRINTS" id="PR00505">
    <property type="entry name" value="D12N6MTFRASE"/>
</dbReference>
<dbReference type="eggNOG" id="COG0338">
    <property type="taxonomic scope" value="Bacteria"/>
</dbReference>
<proteinExistence type="inferred from homology"/>
<dbReference type="EMBL" id="CP000612">
    <property type="protein sequence ID" value="ABO49415.1"/>
    <property type="molecule type" value="Genomic_DNA"/>
</dbReference>
<dbReference type="GO" id="GO:0009007">
    <property type="term" value="F:site-specific DNA-methyltransferase (adenine-specific) activity"/>
    <property type="evidence" value="ECO:0007669"/>
    <property type="project" value="UniProtKB-EC"/>
</dbReference>
<keyword evidence="3 7" id="KW-0489">Methyltransferase</keyword>
<dbReference type="PIRSF" id="PIRSF000398">
    <property type="entry name" value="M_m6A_EcoRV"/>
    <property type="match status" value="1"/>
</dbReference>
<dbReference type="EC" id="2.1.1.72" evidence="2"/>
<gene>
    <name evidence="7" type="ordered locus">Dred_0878</name>
</gene>
<dbReference type="InterPro" id="IPR029063">
    <property type="entry name" value="SAM-dependent_MTases_sf"/>
</dbReference>
<dbReference type="KEGG" id="drm:Dred_0878"/>
<dbReference type="RefSeq" id="WP_011877245.1">
    <property type="nucleotide sequence ID" value="NC_009253.1"/>
</dbReference>
<sequence length="296" mass="34200">MPVQNAKLSPLRYPGSKAILTNYISSVLEENYLTDCTIVEPYAGSAVVSLALLESLVAEKAILVERDPLVYSFWQSVFNHTYLLIEKIYNLPITIDTWNAFQIYRKCDNISSHTVVDLGLAGLFYNRTNFSGILKAGPLGGHNQSSQYKIDCRFNKHNIISQIERLSKFKNRVEVFFGDAMEFLKQNKKNFLKGNFFLYADPPYYLKGKSLYRYWYEHKEHKALAKFLLSSNCNWLVSYDDHAEIRKMYSNEISLIPVYFDYSLTSPRRERELLISNLALPPIAFCHENLQPITTA</sequence>
<dbReference type="SUPFAM" id="SSF53335">
    <property type="entry name" value="S-adenosyl-L-methionine-dependent methyltransferases"/>
    <property type="match status" value="1"/>
</dbReference>
<comment type="catalytic activity">
    <reaction evidence="6">
        <text>a 2'-deoxyadenosine in DNA + S-adenosyl-L-methionine = an N(6)-methyl-2'-deoxyadenosine in DNA + S-adenosyl-L-homocysteine + H(+)</text>
        <dbReference type="Rhea" id="RHEA:15197"/>
        <dbReference type="Rhea" id="RHEA-COMP:12418"/>
        <dbReference type="Rhea" id="RHEA-COMP:12419"/>
        <dbReference type="ChEBI" id="CHEBI:15378"/>
        <dbReference type="ChEBI" id="CHEBI:57856"/>
        <dbReference type="ChEBI" id="CHEBI:59789"/>
        <dbReference type="ChEBI" id="CHEBI:90615"/>
        <dbReference type="ChEBI" id="CHEBI:90616"/>
        <dbReference type="EC" id="2.1.1.72"/>
    </reaction>
</comment>
<dbReference type="OrthoDB" id="9805629at2"/>
<comment type="similarity">
    <text evidence="1">Belongs to the N(4)/N(6)-methyltransferase family.</text>
</comment>
<evidence type="ECO:0000256" key="3">
    <source>
        <dbReference type="ARBA" id="ARBA00022603"/>
    </source>
</evidence>
<evidence type="ECO:0000256" key="4">
    <source>
        <dbReference type="ARBA" id="ARBA00022679"/>
    </source>
</evidence>
<keyword evidence="5" id="KW-0949">S-adenosyl-L-methionine</keyword>
<dbReference type="InterPro" id="IPR012327">
    <property type="entry name" value="MeTrfase_D12"/>
</dbReference>
<keyword evidence="4 7" id="KW-0808">Transferase</keyword>
<dbReference type="InterPro" id="IPR023095">
    <property type="entry name" value="Ade_MeTrfase_dom_2"/>
</dbReference>
<organism evidence="7 8">
    <name type="scientific">Desulforamulus reducens (strain ATCC BAA-1160 / DSM 100696 / MI-1)</name>
    <name type="common">Desulfotomaculum reducens</name>
    <dbReference type="NCBI Taxonomy" id="349161"/>
    <lineage>
        <taxon>Bacteria</taxon>
        <taxon>Bacillati</taxon>
        <taxon>Bacillota</taxon>
        <taxon>Clostridia</taxon>
        <taxon>Eubacteriales</taxon>
        <taxon>Peptococcaceae</taxon>
        <taxon>Desulforamulus</taxon>
    </lineage>
</organism>
<dbReference type="PANTHER" id="PTHR30481:SF2">
    <property type="entry name" value="SITE-SPECIFIC DNA-METHYLTRANSFERASE (ADENINE-SPECIFIC)"/>
    <property type="match status" value="1"/>
</dbReference>
<keyword evidence="8" id="KW-1185">Reference proteome</keyword>
<name>A4J2W2_DESRM</name>
<dbReference type="Proteomes" id="UP000001556">
    <property type="component" value="Chromosome"/>
</dbReference>
<dbReference type="GO" id="GO:1904047">
    <property type="term" value="F:S-adenosyl-L-methionine binding"/>
    <property type="evidence" value="ECO:0007669"/>
    <property type="project" value="TreeGrafter"/>
</dbReference>
<evidence type="ECO:0000256" key="1">
    <source>
        <dbReference type="ARBA" id="ARBA00006594"/>
    </source>
</evidence>
<dbReference type="HOGENOM" id="CLU_063430_4_0_9"/>
<dbReference type="STRING" id="349161.Dred_0878"/>
<evidence type="ECO:0000256" key="2">
    <source>
        <dbReference type="ARBA" id="ARBA00011900"/>
    </source>
</evidence>
<dbReference type="GO" id="GO:0032259">
    <property type="term" value="P:methylation"/>
    <property type="evidence" value="ECO:0007669"/>
    <property type="project" value="UniProtKB-KW"/>
</dbReference>
<protein>
    <recommendedName>
        <fullName evidence="2">site-specific DNA-methyltransferase (adenine-specific)</fullName>
        <ecNumber evidence="2">2.1.1.72</ecNumber>
    </recommendedName>
</protein>